<reference evidence="2" key="1">
    <citation type="submission" date="2020-12" db="EMBL/GenBank/DDBJ databases">
        <title>Bacterial novel species Mucilaginibacter sp. SD-g isolated from soil.</title>
        <authorList>
            <person name="Jung H.-Y."/>
        </authorList>
    </citation>
    <scope>NUCLEOTIDE SEQUENCE</scope>
    <source>
        <strain evidence="2">SD-g</strain>
    </source>
</reference>
<feature type="transmembrane region" description="Helical" evidence="1">
    <location>
        <begin position="94"/>
        <end position="115"/>
    </location>
</feature>
<organism evidence="2 3">
    <name type="scientific">Mucilaginibacter segetis</name>
    <dbReference type="NCBI Taxonomy" id="2793071"/>
    <lineage>
        <taxon>Bacteria</taxon>
        <taxon>Pseudomonadati</taxon>
        <taxon>Bacteroidota</taxon>
        <taxon>Sphingobacteriia</taxon>
        <taxon>Sphingobacteriales</taxon>
        <taxon>Sphingobacteriaceae</taxon>
        <taxon>Mucilaginibacter</taxon>
    </lineage>
</organism>
<evidence type="ECO:0000313" key="2">
    <source>
        <dbReference type="EMBL" id="MBK0379162.1"/>
    </source>
</evidence>
<feature type="transmembrane region" description="Helical" evidence="1">
    <location>
        <begin position="156"/>
        <end position="177"/>
    </location>
</feature>
<feature type="transmembrane region" description="Helical" evidence="1">
    <location>
        <begin position="6"/>
        <end position="26"/>
    </location>
</feature>
<proteinExistence type="predicted"/>
<protein>
    <submittedName>
        <fullName evidence="2">Uncharacterized protein</fullName>
    </submittedName>
</protein>
<gene>
    <name evidence="2" type="ORF">I5M19_07590</name>
</gene>
<feature type="transmembrane region" description="Helical" evidence="1">
    <location>
        <begin position="127"/>
        <end position="144"/>
    </location>
</feature>
<keyword evidence="1" id="KW-0812">Transmembrane</keyword>
<feature type="transmembrane region" description="Helical" evidence="1">
    <location>
        <begin position="189"/>
        <end position="210"/>
    </location>
</feature>
<keyword evidence="1" id="KW-1133">Transmembrane helix</keyword>
<comment type="caution">
    <text evidence="2">The sequence shown here is derived from an EMBL/GenBank/DDBJ whole genome shotgun (WGS) entry which is preliminary data.</text>
</comment>
<keyword evidence="3" id="KW-1185">Reference proteome</keyword>
<dbReference type="Proteomes" id="UP000613193">
    <property type="component" value="Unassembled WGS sequence"/>
</dbReference>
<dbReference type="AlphaFoldDB" id="A0A934UMR3"/>
<dbReference type="RefSeq" id="WP_200065599.1">
    <property type="nucleotide sequence ID" value="NZ_JAEHFW010000001.1"/>
</dbReference>
<keyword evidence="1" id="KW-0472">Membrane</keyword>
<evidence type="ECO:0000256" key="1">
    <source>
        <dbReference type="SAM" id="Phobius"/>
    </source>
</evidence>
<sequence length="218" mass="25182">MKSLSSFYLGYFVPASTLIPIVAGLLYYKKINTPLRTLLVYLIASFIINVAGIILADHHINNLPLLHFYTIIEIVAIMLYYLKAFGPGKIHKWIKGIMILFPLLCIVNFCFFQSIYEFNTYTRPLEALIIILITGCYFTIQHDLKNSALITRSGRLVAAGFMIYFCSSLFQFIFSNIVSQKASGDIKLFIWDIHATFVLIMYLLFFRAIIDERNKRQY</sequence>
<feature type="transmembrane region" description="Helical" evidence="1">
    <location>
        <begin position="62"/>
        <end position="82"/>
    </location>
</feature>
<accession>A0A934UMR3</accession>
<evidence type="ECO:0000313" key="3">
    <source>
        <dbReference type="Proteomes" id="UP000613193"/>
    </source>
</evidence>
<feature type="transmembrane region" description="Helical" evidence="1">
    <location>
        <begin position="38"/>
        <end position="56"/>
    </location>
</feature>
<dbReference type="EMBL" id="JAEHFW010000001">
    <property type="protein sequence ID" value="MBK0379162.1"/>
    <property type="molecule type" value="Genomic_DNA"/>
</dbReference>
<name>A0A934UMR3_9SPHI</name>